<comment type="caution">
    <text evidence="10">The sequence shown here is derived from an EMBL/GenBank/DDBJ whole genome shotgun (WGS) entry which is preliminary data.</text>
</comment>
<evidence type="ECO:0000256" key="8">
    <source>
        <dbReference type="SAM" id="MobiDB-lite"/>
    </source>
</evidence>
<evidence type="ECO:0000256" key="7">
    <source>
        <dbReference type="RuleBase" id="RU363032"/>
    </source>
</evidence>
<feature type="domain" description="ABC transmembrane type-1" evidence="9">
    <location>
        <begin position="106"/>
        <end position="295"/>
    </location>
</feature>
<accession>A0A3P1SHJ5</accession>
<keyword evidence="6 7" id="KW-0472">Membrane</keyword>
<feature type="transmembrane region" description="Helical" evidence="7">
    <location>
        <begin position="106"/>
        <end position="129"/>
    </location>
</feature>
<dbReference type="InterPro" id="IPR035906">
    <property type="entry name" value="MetI-like_sf"/>
</dbReference>
<dbReference type="AlphaFoldDB" id="A0A3P1SHJ5"/>
<keyword evidence="11" id="KW-1185">Reference proteome</keyword>
<dbReference type="CDD" id="cd06261">
    <property type="entry name" value="TM_PBP2"/>
    <property type="match status" value="1"/>
</dbReference>
<comment type="similarity">
    <text evidence="7">Belongs to the binding-protein-dependent transport system permease family.</text>
</comment>
<evidence type="ECO:0000256" key="5">
    <source>
        <dbReference type="ARBA" id="ARBA00022989"/>
    </source>
</evidence>
<evidence type="ECO:0000256" key="1">
    <source>
        <dbReference type="ARBA" id="ARBA00004651"/>
    </source>
</evidence>
<protein>
    <submittedName>
        <fullName evidence="10">Carbohydrate ABC transporter permease</fullName>
    </submittedName>
</protein>
<dbReference type="RefSeq" id="WP_124867636.1">
    <property type="nucleotide sequence ID" value="NZ_RQZF01000001.1"/>
</dbReference>
<dbReference type="GO" id="GO:0005886">
    <property type="term" value="C:plasma membrane"/>
    <property type="evidence" value="ECO:0007669"/>
    <property type="project" value="UniProtKB-SubCell"/>
</dbReference>
<feature type="transmembrane region" description="Helical" evidence="7">
    <location>
        <begin position="274"/>
        <end position="295"/>
    </location>
</feature>
<dbReference type="PANTHER" id="PTHR43744">
    <property type="entry name" value="ABC TRANSPORTER PERMEASE PROTEIN MG189-RELATED-RELATED"/>
    <property type="match status" value="1"/>
</dbReference>
<evidence type="ECO:0000313" key="11">
    <source>
        <dbReference type="Proteomes" id="UP000280444"/>
    </source>
</evidence>
<evidence type="ECO:0000256" key="3">
    <source>
        <dbReference type="ARBA" id="ARBA00022475"/>
    </source>
</evidence>
<feature type="transmembrane region" description="Helical" evidence="7">
    <location>
        <begin position="45"/>
        <end position="67"/>
    </location>
</feature>
<reference evidence="10 11" key="1">
    <citation type="submission" date="2018-11" db="EMBL/GenBank/DDBJ databases">
        <title>Genomes From Bacteria Associated with the Canine Oral Cavity: a Test Case for Automated Genome-Based Taxonomic Assignment.</title>
        <authorList>
            <person name="Coil D.A."/>
            <person name="Jospin G."/>
            <person name="Darling A.E."/>
            <person name="Wallis C."/>
            <person name="Davis I.J."/>
            <person name="Harris S."/>
            <person name="Eisen J.A."/>
            <person name="Holcombe L.J."/>
            <person name="O'Flynn C."/>
        </authorList>
    </citation>
    <scope>NUCLEOTIDE SEQUENCE [LARGE SCALE GENOMIC DNA]</scope>
    <source>
        <strain evidence="10 11">OH770</strain>
    </source>
</reference>
<comment type="subcellular location">
    <subcellularLocation>
        <location evidence="1 7">Cell membrane</location>
        <topology evidence="1 7">Multi-pass membrane protein</topology>
    </subcellularLocation>
</comment>
<dbReference type="OrthoDB" id="61122at2"/>
<dbReference type="Pfam" id="PF00528">
    <property type="entry name" value="BPD_transp_1"/>
    <property type="match status" value="1"/>
</dbReference>
<organism evidence="10 11">
    <name type="scientific">Schaalia canis</name>
    <dbReference type="NCBI Taxonomy" id="100469"/>
    <lineage>
        <taxon>Bacteria</taxon>
        <taxon>Bacillati</taxon>
        <taxon>Actinomycetota</taxon>
        <taxon>Actinomycetes</taxon>
        <taxon>Actinomycetales</taxon>
        <taxon>Actinomycetaceae</taxon>
        <taxon>Schaalia</taxon>
    </lineage>
</organism>
<evidence type="ECO:0000256" key="4">
    <source>
        <dbReference type="ARBA" id="ARBA00022692"/>
    </source>
</evidence>
<dbReference type="PROSITE" id="PS50928">
    <property type="entry name" value="ABC_TM1"/>
    <property type="match status" value="1"/>
</dbReference>
<dbReference type="EMBL" id="RQZF01000001">
    <property type="protein sequence ID" value="RRC96245.1"/>
    <property type="molecule type" value="Genomic_DNA"/>
</dbReference>
<sequence>MTKNVEATPPPTPSSAPEATPRRAFGRGHNHEAPVERKVKRDSHVLTHIVLITGSLIMVGPFVWQIIMSLSTNHEIQSVPPTFWPAELQWKNYADVFVKLPFLHELGFSIAITALRTIGQLILCSLAGYAFARMHFRGKGILLGIVLAILMVPGQAYLITQYRIIQGLDLLDTVWGVALPGIFSAFGTFLMRQFFLSLPPSLEEAARLDGANQWQIFWKVMMPLAKPALSAVAITTILWSWNDLLWPLIVTTQAKSMPLTVGIATLAGRTSTDYSVMMAASVMAMAPILIVFLAMQRRVVEGLAFSGAKG</sequence>
<name>A0A3P1SHJ5_9ACTO</name>
<evidence type="ECO:0000313" key="10">
    <source>
        <dbReference type="EMBL" id="RRC96245.1"/>
    </source>
</evidence>
<evidence type="ECO:0000259" key="9">
    <source>
        <dbReference type="PROSITE" id="PS50928"/>
    </source>
</evidence>
<feature type="transmembrane region" description="Helical" evidence="7">
    <location>
        <begin position="174"/>
        <end position="195"/>
    </location>
</feature>
<evidence type="ECO:0000256" key="6">
    <source>
        <dbReference type="ARBA" id="ARBA00023136"/>
    </source>
</evidence>
<dbReference type="GO" id="GO:0055085">
    <property type="term" value="P:transmembrane transport"/>
    <property type="evidence" value="ECO:0007669"/>
    <property type="project" value="InterPro"/>
</dbReference>
<keyword evidence="3" id="KW-1003">Cell membrane</keyword>
<keyword evidence="2 7" id="KW-0813">Transport</keyword>
<feature type="region of interest" description="Disordered" evidence="8">
    <location>
        <begin position="1"/>
        <end position="37"/>
    </location>
</feature>
<dbReference type="InterPro" id="IPR000515">
    <property type="entry name" value="MetI-like"/>
</dbReference>
<dbReference type="Proteomes" id="UP000280444">
    <property type="component" value="Unassembled WGS sequence"/>
</dbReference>
<dbReference type="Gene3D" id="1.10.3720.10">
    <property type="entry name" value="MetI-like"/>
    <property type="match status" value="1"/>
</dbReference>
<keyword evidence="5 7" id="KW-1133">Transmembrane helix</keyword>
<dbReference type="SUPFAM" id="SSF161098">
    <property type="entry name" value="MetI-like"/>
    <property type="match status" value="1"/>
</dbReference>
<keyword evidence="4 7" id="KW-0812">Transmembrane</keyword>
<feature type="transmembrane region" description="Helical" evidence="7">
    <location>
        <begin position="141"/>
        <end position="162"/>
    </location>
</feature>
<dbReference type="PANTHER" id="PTHR43744:SF12">
    <property type="entry name" value="ABC TRANSPORTER PERMEASE PROTEIN MG189-RELATED"/>
    <property type="match status" value="1"/>
</dbReference>
<evidence type="ECO:0000256" key="2">
    <source>
        <dbReference type="ARBA" id="ARBA00022448"/>
    </source>
</evidence>
<proteinExistence type="inferred from homology"/>
<feature type="transmembrane region" description="Helical" evidence="7">
    <location>
        <begin position="216"/>
        <end position="241"/>
    </location>
</feature>
<gene>
    <name evidence="10" type="ORF">EII11_00860</name>
</gene>